<dbReference type="GO" id="GO:0000272">
    <property type="term" value="P:polysaccharide catabolic process"/>
    <property type="evidence" value="ECO:0007669"/>
    <property type="project" value="InterPro"/>
</dbReference>
<sequence length="32" mass="3473">LSGEYQISVDLNEDGSVDILDVILIVLIIQGE</sequence>
<name>A0A382REX5_9ZZZZ</name>
<dbReference type="PROSITE" id="PS00018">
    <property type="entry name" value="EF_HAND_1"/>
    <property type="match status" value="1"/>
</dbReference>
<reference evidence="1" key="1">
    <citation type="submission" date="2018-05" db="EMBL/GenBank/DDBJ databases">
        <authorList>
            <person name="Lanie J.A."/>
            <person name="Ng W.-L."/>
            <person name="Kazmierczak K.M."/>
            <person name="Andrzejewski T.M."/>
            <person name="Davidsen T.M."/>
            <person name="Wayne K.J."/>
            <person name="Tettelin H."/>
            <person name="Glass J.I."/>
            <person name="Rusch D."/>
            <person name="Podicherti R."/>
            <person name="Tsui H.-C.T."/>
            <person name="Winkler M.E."/>
        </authorList>
    </citation>
    <scope>NUCLEOTIDE SEQUENCE</scope>
</reference>
<accession>A0A382REX5</accession>
<dbReference type="InterPro" id="IPR036439">
    <property type="entry name" value="Dockerin_dom_sf"/>
</dbReference>
<gene>
    <name evidence="1" type="ORF">METZ01_LOCUS348646</name>
</gene>
<proteinExistence type="predicted"/>
<protein>
    <recommendedName>
        <fullName evidence="2">Dockerin domain-containing protein</fullName>
    </recommendedName>
</protein>
<dbReference type="InterPro" id="IPR018247">
    <property type="entry name" value="EF_Hand_1_Ca_BS"/>
</dbReference>
<evidence type="ECO:0000313" key="1">
    <source>
        <dbReference type="EMBL" id="SVC95792.1"/>
    </source>
</evidence>
<dbReference type="SUPFAM" id="SSF63446">
    <property type="entry name" value="Type I dockerin domain"/>
    <property type="match status" value="1"/>
</dbReference>
<dbReference type="AlphaFoldDB" id="A0A382REX5"/>
<feature type="non-terminal residue" evidence="1">
    <location>
        <position position="1"/>
    </location>
</feature>
<dbReference type="EMBL" id="UINC01120969">
    <property type="protein sequence ID" value="SVC95792.1"/>
    <property type="molecule type" value="Genomic_DNA"/>
</dbReference>
<organism evidence="1">
    <name type="scientific">marine metagenome</name>
    <dbReference type="NCBI Taxonomy" id="408172"/>
    <lineage>
        <taxon>unclassified sequences</taxon>
        <taxon>metagenomes</taxon>
        <taxon>ecological metagenomes</taxon>
    </lineage>
</organism>
<evidence type="ECO:0008006" key="2">
    <source>
        <dbReference type="Google" id="ProtNLM"/>
    </source>
</evidence>